<evidence type="ECO:0000256" key="10">
    <source>
        <dbReference type="SAM" id="MobiDB-lite"/>
    </source>
</evidence>
<accession>A0AB39PF30</accession>
<evidence type="ECO:0000256" key="7">
    <source>
        <dbReference type="ARBA" id="ARBA00022989"/>
    </source>
</evidence>
<evidence type="ECO:0000256" key="2">
    <source>
        <dbReference type="ARBA" id="ARBA00009047"/>
    </source>
</evidence>
<evidence type="ECO:0000256" key="5">
    <source>
        <dbReference type="ARBA" id="ARBA00022597"/>
    </source>
</evidence>
<keyword evidence="8 9" id="KW-0472">Membrane</keyword>
<feature type="compositionally biased region" description="Low complexity" evidence="10">
    <location>
        <begin position="7"/>
        <end position="16"/>
    </location>
</feature>
<feature type="transmembrane region" description="Helical" evidence="9">
    <location>
        <begin position="166"/>
        <end position="185"/>
    </location>
</feature>
<dbReference type="InterPro" id="IPR035906">
    <property type="entry name" value="MetI-like_sf"/>
</dbReference>
<evidence type="ECO:0000256" key="4">
    <source>
        <dbReference type="ARBA" id="ARBA00022475"/>
    </source>
</evidence>
<feature type="transmembrane region" description="Helical" evidence="9">
    <location>
        <begin position="97"/>
        <end position="122"/>
    </location>
</feature>
<evidence type="ECO:0000256" key="3">
    <source>
        <dbReference type="ARBA" id="ARBA00022448"/>
    </source>
</evidence>
<keyword evidence="4" id="KW-1003">Cell membrane</keyword>
<dbReference type="PANTHER" id="PTHR32243:SF50">
    <property type="entry name" value="MALTOSE_MALTODEXTRIN TRANSPORT SYSTEM PERMEASE PROTEIN MALG"/>
    <property type="match status" value="1"/>
</dbReference>
<evidence type="ECO:0000313" key="12">
    <source>
        <dbReference type="EMBL" id="XDQ29024.1"/>
    </source>
</evidence>
<comment type="similarity">
    <text evidence="2">Belongs to the binding-protein-dependent transport system permease family. MalFG subfamily.</text>
</comment>
<dbReference type="InterPro" id="IPR000515">
    <property type="entry name" value="MetI-like"/>
</dbReference>
<dbReference type="PANTHER" id="PTHR32243">
    <property type="entry name" value="MALTOSE TRANSPORT SYSTEM PERMEASE-RELATED"/>
    <property type="match status" value="1"/>
</dbReference>
<reference evidence="12" key="1">
    <citation type="submission" date="2024-07" db="EMBL/GenBank/DDBJ databases">
        <authorList>
            <person name="Yu S.T."/>
        </authorList>
    </citation>
    <scope>NUCLEOTIDE SEQUENCE</scope>
    <source>
        <strain evidence="12">R21</strain>
    </source>
</reference>
<name>A0AB39PF30_9ACTN</name>
<dbReference type="GO" id="GO:0042956">
    <property type="term" value="P:maltodextrin transmembrane transport"/>
    <property type="evidence" value="ECO:0007669"/>
    <property type="project" value="TreeGrafter"/>
</dbReference>
<dbReference type="Gene3D" id="1.10.3720.10">
    <property type="entry name" value="MetI-like"/>
    <property type="match status" value="1"/>
</dbReference>
<feature type="transmembrane region" description="Helical" evidence="9">
    <location>
        <begin position="134"/>
        <end position="154"/>
    </location>
</feature>
<keyword evidence="5" id="KW-0762">Sugar transport</keyword>
<dbReference type="PROSITE" id="PS50928">
    <property type="entry name" value="ABC_TM1"/>
    <property type="match status" value="1"/>
</dbReference>
<dbReference type="GO" id="GO:0005886">
    <property type="term" value="C:plasma membrane"/>
    <property type="evidence" value="ECO:0007669"/>
    <property type="project" value="UniProtKB-SubCell"/>
</dbReference>
<feature type="domain" description="ABC transmembrane type-1" evidence="11">
    <location>
        <begin position="98"/>
        <end position="288"/>
    </location>
</feature>
<dbReference type="InterPro" id="IPR050901">
    <property type="entry name" value="BP-dep_ABC_trans_perm"/>
</dbReference>
<organism evidence="12">
    <name type="scientific">Streptomyces sp. R21</name>
    <dbReference type="NCBI Taxonomy" id="3238627"/>
    <lineage>
        <taxon>Bacteria</taxon>
        <taxon>Bacillati</taxon>
        <taxon>Actinomycetota</taxon>
        <taxon>Actinomycetes</taxon>
        <taxon>Kitasatosporales</taxon>
        <taxon>Streptomycetaceae</taxon>
        <taxon>Streptomyces</taxon>
    </lineage>
</organism>
<protein>
    <submittedName>
        <fullName evidence="12">Sugar ABC transporter permease</fullName>
    </submittedName>
</protein>
<dbReference type="Pfam" id="PF00528">
    <property type="entry name" value="BPD_transp_1"/>
    <property type="match status" value="1"/>
</dbReference>
<evidence type="ECO:0000256" key="8">
    <source>
        <dbReference type="ARBA" id="ARBA00023136"/>
    </source>
</evidence>
<dbReference type="CDD" id="cd06261">
    <property type="entry name" value="TM_PBP2"/>
    <property type="match status" value="1"/>
</dbReference>
<evidence type="ECO:0000256" key="1">
    <source>
        <dbReference type="ARBA" id="ARBA00004651"/>
    </source>
</evidence>
<feature type="transmembrane region" description="Helical" evidence="9">
    <location>
        <begin position="267"/>
        <end position="288"/>
    </location>
</feature>
<feature type="transmembrane region" description="Helical" evidence="9">
    <location>
        <begin position="39"/>
        <end position="61"/>
    </location>
</feature>
<gene>
    <name evidence="12" type="ORF">AB5J56_31970</name>
</gene>
<feature type="region of interest" description="Disordered" evidence="10">
    <location>
        <begin position="1"/>
        <end position="31"/>
    </location>
</feature>
<dbReference type="SUPFAM" id="SSF161098">
    <property type="entry name" value="MetI-like"/>
    <property type="match status" value="1"/>
</dbReference>
<keyword evidence="6 9" id="KW-0812">Transmembrane</keyword>
<dbReference type="EMBL" id="CP163435">
    <property type="protein sequence ID" value="XDQ29024.1"/>
    <property type="molecule type" value="Genomic_DNA"/>
</dbReference>
<evidence type="ECO:0000256" key="6">
    <source>
        <dbReference type="ARBA" id="ARBA00022692"/>
    </source>
</evidence>
<proteinExistence type="inferred from homology"/>
<keyword evidence="3 9" id="KW-0813">Transport</keyword>
<sequence>MTAATHETSTSAPTASRRSEAAVPRKVRGREERSRGSSIALHATLITATVIAAFPVVWILFISLGPKDAWQEPGKVLSNLSLHNYKDVLTHSDLPKWFLNTVIVAGGTTVLGVFLAATAGYAVSRMKFPGSKQLMWTFLVTQMFPSIVLIVPLYLLMSELNLLDNYLGLILAYATTAVPFCAWMMKGYFDTIPKEIDEAGRVDGLTPFGTFWRLIVPLAKPGLAVTAFYSFLTAWGEVAYATQFMQSDHYTLAVGIRTFAQDQRPDWAWTSATAIIITIPAAIVFMLVQRSLVSGLTAGGTKS</sequence>
<evidence type="ECO:0000259" key="11">
    <source>
        <dbReference type="PROSITE" id="PS50928"/>
    </source>
</evidence>
<keyword evidence="7 9" id="KW-1133">Transmembrane helix</keyword>
<dbReference type="RefSeq" id="WP_369237625.1">
    <property type="nucleotide sequence ID" value="NZ_CP163435.1"/>
</dbReference>
<comment type="subcellular location">
    <subcellularLocation>
        <location evidence="1 9">Cell membrane</location>
        <topology evidence="1 9">Multi-pass membrane protein</topology>
    </subcellularLocation>
</comment>
<dbReference type="GO" id="GO:0015423">
    <property type="term" value="F:ABC-type maltose transporter activity"/>
    <property type="evidence" value="ECO:0007669"/>
    <property type="project" value="TreeGrafter"/>
</dbReference>
<dbReference type="AlphaFoldDB" id="A0AB39PF30"/>
<evidence type="ECO:0000256" key="9">
    <source>
        <dbReference type="RuleBase" id="RU363032"/>
    </source>
</evidence>